<proteinExistence type="predicted"/>
<evidence type="ECO:0000313" key="3">
    <source>
        <dbReference type="Proteomes" id="UP000177690"/>
    </source>
</evidence>
<evidence type="ECO:0000313" key="2">
    <source>
        <dbReference type="EMBL" id="OGY67816.1"/>
    </source>
</evidence>
<keyword evidence="1" id="KW-0472">Membrane</keyword>
<comment type="caution">
    <text evidence="2">The sequence shown here is derived from an EMBL/GenBank/DDBJ whole genome shotgun (WGS) entry which is preliminary data.</text>
</comment>
<keyword evidence="1" id="KW-1133">Transmembrane helix</keyword>
<organism evidence="2 3">
    <name type="scientific">Candidatus Harrisonbacteria bacterium RIFCSPLOWO2_02_FULL_41_13b</name>
    <dbReference type="NCBI Taxonomy" id="1798409"/>
    <lineage>
        <taxon>Bacteria</taxon>
        <taxon>Candidatus Harrisoniibacteriota</taxon>
    </lineage>
</organism>
<reference evidence="2 3" key="1">
    <citation type="journal article" date="2016" name="Nat. Commun.">
        <title>Thousands of microbial genomes shed light on interconnected biogeochemical processes in an aquifer system.</title>
        <authorList>
            <person name="Anantharaman K."/>
            <person name="Brown C.T."/>
            <person name="Hug L.A."/>
            <person name="Sharon I."/>
            <person name="Castelle C.J."/>
            <person name="Probst A.J."/>
            <person name="Thomas B.C."/>
            <person name="Singh A."/>
            <person name="Wilkins M.J."/>
            <person name="Karaoz U."/>
            <person name="Brodie E.L."/>
            <person name="Williams K.H."/>
            <person name="Hubbard S.S."/>
            <person name="Banfield J.F."/>
        </authorList>
    </citation>
    <scope>NUCLEOTIDE SEQUENCE [LARGE SCALE GENOMIC DNA]</scope>
</reference>
<protein>
    <recommendedName>
        <fullName evidence="4">ABC transmembrane type-1 domain-containing protein</fullName>
    </recommendedName>
</protein>
<evidence type="ECO:0000256" key="1">
    <source>
        <dbReference type="SAM" id="Phobius"/>
    </source>
</evidence>
<feature type="transmembrane region" description="Helical" evidence="1">
    <location>
        <begin position="84"/>
        <end position="109"/>
    </location>
</feature>
<dbReference type="AlphaFoldDB" id="A0A1G1ZUK9"/>
<keyword evidence="1" id="KW-0812">Transmembrane</keyword>
<dbReference type="Proteomes" id="UP000177690">
    <property type="component" value="Unassembled WGS sequence"/>
</dbReference>
<gene>
    <name evidence="2" type="ORF">A3I24_01415</name>
</gene>
<evidence type="ECO:0008006" key="4">
    <source>
        <dbReference type="Google" id="ProtNLM"/>
    </source>
</evidence>
<name>A0A1G1ZUK9_9BACT</name>
<dbReference type="EMBL" id="MHJL01000015">
    <property type="protein sequence ID" value="OGY67816.1"/>
    <property type="molecule type" value="Genomic_DNA"/>
</dbReference>
<accession>A0A1G1ZUK9</accession>
<sequence length="113" mass="13573">MGFSLVYLANWAGYRILEFFRHWYINAFLYISRKILGLLERLDRGFALKITARNFFRPLYQDYTLIGYVMGFFFRFWRVVAASIIYGFVILLGVIVYFVWAAFPIYIFYKGLI</sequence>
<dbReference type="STRING" id="1798409.A3I24_01415"/>
<feature type="transmembrane region" description="Helical" evidence="1">
    <location>
        <begin position="60"/>
        <end position="78"/>
    </location>
</feature>